<dbReference type="RefSeq" id="WP_376771736.1">
    <property type="nucleotide sequence ID" value="NZ_BAABAM010000006.1"/>
</dbReference>
<feature type="domain" description="VOC" evidence="1">
    <location>
        <begin position="1"/>
        <end position="117"/>
    </location>
</feature>
<dbReference type="SUPFAM" id="SSF54593">
    <property type="entry name" value="Glyoxalase/Bleomycin resistance protein/Dihydroxybiphenyl dioxygenase"/>
    <property type="match status" value="1"/>
</dbReference>
<dbReference type="InterPro" id="IPR037523">
    <property type="entry name" value="VOC_core"/>
</dbReference>
<keyword evidence="2" id="KW-0456">Lyase</keyword>
<dbReference type="Pfam" id="PF00903">
    <property type="entry name" value="Glyoxalase"/>
    <property type="match status" value="1"/>
</dbReference>
<dbReference type="Gene3D" id="3.10.180.10">
    <property type="entry name" value="2,3-Dihydroxybiphenyl 1,2-Dioxygenase, domain 1"/>
    <property type="match status" value="1"/>
</dbReference>
<dbReference type="Proteomes" id="UP000530928">
    <property type="component" value="Unassembled WGS sequence"/>
</dbReference>
<sequence length="128" mass="14120">MTTITYWTADLKAAIDWYTEVLGVPPYFERGGAYAEFRIGDYQHELGLLDSRYAPAGTVTEPGGQICYWAVDDVEAAYQRLLDLGGKPHDPPTVRGDGFVTASVIDPFGNILGVMYNVHYLEVLATRG</sequence>
<dbReference type="EMBL" id="JACDUR010000002">
    <property type="protein sequence ID" value="MBA2890405.1"/>
    <property type="molecule type" value="Genomic_DNA"/>
</dbReference>
<reference evidence="2 3" key="1">
    <citation type="submission" date="2020-07" db="EMBL/GenBank/DDBJ databases">
        <title>Genomic Encyclopedia of Type Strains, Phase IV (KMG-IV): sequencing the most valuable type-strain genomes for metagenomic binning, comparative biology and taxonomic classification.</title>
        <authorList>
            <person name="Goeker M."/>
        </authorList>
    </citation>
    <scope>NUCLEOTIDE SEQUENCE [LARGE SCALE GENOMIC DNA]</scope>
    <source>
        <strain evidence="2 3">DSM 45533</strain>
    </source>
</reference>
<evidence type="ECO:0000313" key="3">
    <source>
        <dbReference type="Proteomes" id="UP000530928"/>
    </source>
</evidence>
<organism evidence="2 3">
    <name type="scientific">Nonomuraea soli</name>
    <dbReference type="NCBI Taxonomy" id="1032476"/>
    <lineage>
        <taxon>Bacteria</taxon>
        <taxon>Bacillati</taxon>
        <taxon>Actinomycetota</taxon>
        <taxon>Actinomycetes</taxon>
        <taxon>Streptosporangiales</taxon>
        <taxon>Streptosporangiaceae</taxon>
        <taxon>Nonomuraea</taxon>
    </lineage>
</organism>
<keyword evidence="3" id="KW-1185">Reference proteome</keyword>
<comment type="caution">
    <text evidence="2">The sequence shown here is derived from an EMBL/GenBank/DDBJ whole genome shotgun (WGS) entry which is preliminary data.</text>
</comment>
<dbReference type="CDD" id="cd06587">
    <property type="entry name" value="VOC"/>
    <property type="match status" value="1"/>
</dbReference>
<dbReference type="InterPro" id="IPR029068">
    <property type="entry name" value="Glyas_Bleomycin-R_OHBP_Dase"/>
</dbReference>
<evidence type="ECO:0000259" key="1">
    <source>
        <dbReference type="PROSITE" id="PS51819"/>
    </source>
</evidence>
<name>A0A7W0CG93_9ACTN</name>
<dbReference type="InterPro" id="IPR004360">
    <property type="entry name" value="Glyas_Fos-R_dOase_dom"/>
</dbReference>
<accession>A0A7W0CG93</accession>
<evidence type="ECO:0000313" key="2">
    <source>
        <dbReference type="EMBL" id="MBA2890405.1"/>
    </source>
</evidence>
<gene>
    <name evidence="2" type="ORF">HNR30_001746</name>
</gene>
<dbReference type="PROSITE" id="PS51819">
    <property type="entry name" value="VOC"/>
    <property type="match status" value="1"/>
</dbReference>
<dbReference type="AlphaFoldDB" id="A0A7W0CG93"/>
<protein>
    <submittedName>
        <fullName evidence="2">Putative enzyme related to lactoylglutathione lyase</fullName>
    </submittedName>
</protein>
<dbReference type="GO" id="GO:0016829">
    <property type="term" value="F:lyase activity"/>
    <property type="evidence" value="ECO:0007669"/>
    <property type="project" value="UniProtKB-KW"/>
</dbReference>
<proteinExistence type="predicted"/>